<accession>A0A401XND5</accession>
<name>A0A401XND5_9FLAO</name>
<dbReference type="AlphaFoldDB" id="A0A401XND5"/>
<sequence>MNAYLEAYLSPAFEGSANVNPLLWQLPYESTKSYNFSVNITAGASFLPASMKDFDFFGINRTTNFELSNPTNNILPTIVGRDSDNELFFYVTDNNGNRIFDPIKGHHVRAEIDVADGFDFQTPIIPTASIQVGGWFPIHTGIGLRYIPTVIGEDIRFGSFGISVMHNPLGWFNLPVDLLIGVNYNQMNFIGENFVEDANPNRFEIDSRSMALDVTVAKSFGIIKPYLSVNIINSTSDAALRGTFNYTFSDYIGVPSTVIQGVQFNVKDPVDFRATHSFVNAGVGAILSWNSLFLNGQLMFGRFQNFGLSLGYKIGF</sequence>
<reference evidence="1 2" key="1">
    <citation type="submission" date="2018-11" db="EMBL/GenBank/DDBJ databases">
        <title>Schleiferia aggregans sp. nov., a moderately thermophilic heterotrophic bacterium isolated from microbial mats at a terrestrial hot spring.</title>
        <authorList>
            <person name="Iino T."/>
            <person name="Ohkuma M."/>
            <person name="Haruta S."/>
        </authorList>
    </citation>
    <scope>NUCLEOTIDE SEQUENCE [LARGE SCALE GENOMIC DNA]</scope>
    <source>
        <strain evidence="1 2">LA</strain>
    </source>
</reference>
<comment type="caution">
    <text evidence="1">The sequence shown here is derived from an EMBL/GenBank/DDBJ whole genome shotgun (WGS) entry which is preliminary data.</text>
</comment>
<proteinExistence type="predicted"/>
<evidence type="ECO:0000313" key="1">
    <source>
        <dbReference type="EMBL" id="GCD78483.1"/>
    </source>
</evidence>
<dbReference type="EMBL" id="BHZE01000024">
    <property type="protein sequence ID" value="GCD78483.1"/>
    <property type="molecule type" value="Genomic_DNA"/>
</dbReference>
<protein>
    <submittedName>
        <fullName evidence="1">Uncharacterized protein</fullName>
    </submittedName>
</protein>
<gene>
    <name evidence="1" type="ORF">JCM31826_19650</name>
</gene>
<dbReference type="Pfam" id="PF20230">
    <property type="entry name" value="DUF6588"/>
    <property type="match status" value="1"/>
</dbReference>
<evidence type="ECO:0000313" key="2">
    <source>
        <dbReference type="Proteomes" id="UP000286715"/>
    </source>
</evidence>
<organism evidence="1 2">
    <name type="scientific">Thermaurantimonas aggregans</name>
    <dbReference type="NCBI Taxonomy" id="2173829"/>
    <lineage>
        <taxon>Bacteria</taxon>
        <taxon>Pseudomonadati</taxon>
        <taxon>Bacteroidota</taxon>
        <taxon>Flavobacteriia</taxon>
        <taxon>Flavobacteriales</taxon>
        <taxon>Schleiferiaceae</taxon>
        <taxon>Thermaurantimonas</taxon>
    </lineage>
</organism>
<dbReference type="Proteomes" id="UP000286715">
    <property type="component" value="Unassembled WGS sequence"/>
</dbReference>
<dbReference type="InterPro" id="IPR046495">
    <property type="entry name" value="DUF6588"/>
</dbReference>
<keyword evidence="2" id="KW-1185">Reference proteome</keyword>